<dbReference type="Pfam" id="PF12755">
    <property type="entry name" value="Vac14_Fab1_bd"/>
    <property type="match status" value="1"/>
</dbReference>
<dbReference type="eggNOG" id="KOG0212">
    <property type="taxonomic scope" value="Eukaryota"/>
</dbReference>
<evidence type="ECO:0000313" key="1">
    <source>
        <dbReference type="EnsemblMetazoa" id="Aqu2.1.30186_001"/>
    </source>
</evidence>
<dbReference type="GO" id="GO:0006661">
    <property type="term" value="P:phosphatidylinositol biosynthetic process"/>
    <property type="evidence" value="ECO:0007669"/>
    <property type="project" value="InterPro"/>
</dbReference>
<accession>A0A1X7URA4</accession>
<reference evidence="1" key="1">
    <citation type="submission" date="2017-05" db="UniProtKB">
        <authorList>
            <consortium name="EnsemblMetazoa"/>
        </authorList>
    </citation>
    <scope>IDENTIFICATION</scope>
</reference>
<dbReference type="GO" id="GO:0070772">
    <property type="term" value="C:PAS complex"/>
    <property type="evidence" value="ECO:0007669"/>
    <property type="project" value="InterPro"/>
</dbReference>
<protein>
    <recommendedName>
        <fullName evidence="2">Condensin complex subunit 1 C-terminal domain-containing protein</fullName>
    </recommendedName>
</protein>
<evidence type="ECO:0008006" key="2">
    <source>
        <dbReference type="Google" id="ProtNLM"/>
    </source>
</evidence>
<name>A0A1X7URA4_AMPQE</name>
<dbReference type="AlphaFoldDB" id="A0A1X7URA4"/>
<dbReference type="PANTHER" id="PTHR16023">
    <property type="entry name" value="TAX1 BINDING PROTEIN-RELATED"/>
    <property type="match status" value="1"/>
</dbReference>
<dbReference type="InterPro" id="IPR026825">
    <property type="entry name" value="Vac14"/>
</dbReference>
<organism evidence="1">
    <name type="scientific">Amphimedon queenslandica</name>
    <name type="common">Sponge</name>
    <dbReference type="NCBI Taxonomy" id="400682"/>
    <lineage>
        <taxon>Eukaryota</taxon>
        <taxon>Metazoa</taxon>
        <taxon>Porifera</taxon>
        <taxon>Demospongiae</taxon>
        <taxon>Heteroscleromorpha</taxon>
        <taxon>Haplosclerida</taxon>
        <taxon>Niphatidae</taxon>
        <taxon>Amphimedon</taxon>
    </lineage>
</organism>
<dbReference type="InParanoid" id="A0A1X7URA4"/>
<dbReference type="GO" id="GO:0010008">
    <property type="term" value="C:endosome membrane"/>
    <property type="evidence" value="ECO:0007669"/>
    <property type="project" value="TreeGrafter"/>
</dbReference>
<sequence>SCIVMNLPVLVQPVLFCFDDQDACVHYHACESLYSISKVARGAVIVFFNAVINRLYK</sequence>
<dbReference type="EnsemblMetazoa" id="Aqu2.1.30186_001">
    <property type="protein sequence ID" value="Aqu2.1.30186_001"/>
    <property type="gene ID" value="Aqu2.1.30186"/>
</dbReference>
<dbReference type="STRING" id="400682.A0A1X7URA4"/>
<dbReference type="PANTHER" id="PTHR16023:SF0">
    <property type="entry name" value="PROTEIN VAC14 HOMOLOG"/>
    <property type="match status" value="1"/>
</dbReference>
<proteinExistence type="predicted"/>